<keyword evidence="3" id="KW-1185">Reference proteome</keyword>
<comment type="caution">
    <text evidence="1">The sequence shown here is derived from an EMBL/GenBank/DDBJ whole genome shotgun (WGS) entry which is preliminary data.</text>
</comment>
<accession>A0AA86QDB4</accession>
<proteinExistence type="predicted"/>
<protein>
    <submittedName>
        <fullName evidence="2">Hypothetical_protein</fullName>
    </submittedName>
</protein>
<organism evidence="1">
    <name type="scientific">Hexamita inflata</name>
    <dbReference type="NCBI Taxonomy" id="28002"/>
    <lineage>
        <taxon>Eukaryota</taxon>
        <taxon>Metamonada</taxon>
        <taxon>Diplomonadida</taxon>
        <taxon>Hexamitidae</taxon>
        <taxon>Hexamitinae</taxon>
        <taxon>Hexamita</taxon>
    </lineage>
</organism>
<dbReference type="EMBL" id="CAXDID020000115">
    <property type="protein sequence ID" value="CAL6030268.1"/>
    <property type="molecule type" value="Genomic_DNA"/>
</dbReference>
<reference evidence="2 3" key="2">
    <citation type="submission" date="2024-07" db="EMBL/GenBank/DDBJ databases">
        <authorList>
            <person name="Akdeniz Z."/>
        </authorList>
    </citation>
    <scope>NUCLEOTIDE SEQUENCE [LARGE SCALE GENOMIC DNA]</scope>
</reference>
<dbReference type="Proteomes" id="UP001642409">
    <property type="component" value="Unassembled WGS sequence"/>
</dbReference>
<name>A0AA86QDB4_9EUKA</name>
<sequence length="127" mass="15451">MENDIEQMRIYINKRIKQMQQRNIYNDVYIKHIADQEQKLIDLIIERPLFKMYYNKSPDFNPNMTDDYFGTIAMLKLKYGLDIEKALRHDPNIVNSRGYLIKNICEQNKHHIRRWMVPNQFQCPDSQ</sequence>
<reference evidence="1" key="1">
    <citation type="submission" date="2023-06" db="EMBL/GenBank/DDBJ databases">
        <authorList>
            <person name="Kurt Z."/>
        </authorList>
    </citation>
    <scope>NUCLEOTIDE SEQUENCE</scope>
</reference>
<dbReference type="EMBL" id="CATOUU010000822">
    <property type="protein sequence ID" value="CAI9951032.1"/>
    <property type="molecule type" value="Genomic_DNA"/>
</dbReference>
<evidence type="ECO:0000313" key="1">
    <source>
        <dbReference type="EMBL" id="CAI9951032.1"/>
    </source>
</evidence>
<evidence type="ECO:0000313" key="2">
    <source>
        <dbReference type="EMBL" id="CAL6030268.1"/>
    </source>
</evidence>
<dbReference type="AlphaFoldDB" id="A0AA86QDB4"/>
<evidence type="ECO:0000313" key="3">
    <source>
        <dbReference type="Proteomes" id="UP001642409"/>
    </source>
</evidence>
<gene>
    <name evidence="2" type="ORF">HINF_LOCUS33145</name>
    <name evidence="1" type="ORF">HINF_LOCUS38677</name>
</gene>